<proteinExistence type="predicted"/>
<dbReference type="RefSeq" id="WP_099256670.1">
    <property type="nucleotide sequence ID" value="NZ_NHOA01000150.1"/>
</dbReference>
<organism evidence="1 2">
    <name type="scientific">Halorubrum persicum</name>
    <dbReference type="NCBI Taxonomy" id="1383844"/>
    <lineage>
        <taxon>Archaea</taxon>
        <taxon>Methanobacteriati</taxon>
        <taxon>Methanobacteriota</taxon>
        <taxon>Stenosarchaea group</taxon>
        <taxon>Halobacteria</taxon>
        <taxon>Halobacteriales</taxon>
        <taxon>Haloferacaceae</taxon>
        <taxon>Halorubrum</taxon>
    </lineage>
</organism>
<evidence type="ECO:0000313" key="2">
    <source>
        <dbReference type="Proteomes" id="UP000222824"/>
    </source>
</evidence>
<dbReference type="Proteomes" id="UP000222824">
    <property type="component" value="Unassembled WGS sequence"/>
</dbReference>
<dbReference type="EMBL" id="NHOA01000150">
    <property type="protein sequence ID" value="PHQ37518.1"/>
    <property type="molecule type" value="Genomic_DNA"/>
</dbReference>
<protein>
    <submittedName>
        <fullName evidence="1">Uncharacterized protein</fullName>
    </submittedName>
</protein>
<keyword evidence="2" id="KW-1185">Reference proteome</keyword>
<evidence type="ECO:0000313" key="1">
    <source>
        <dbReference type="EMBL" id="PHQ37518.1"/>
    </source>
</evidence>
<sequence>MTSDLWSRLTLLVVLAALGVSLAVIGSAVGATTPLAASEPSAAFVVSEDNVTFERGNQRAILLDNTTRVDSIEIEQQGSGTYHVNAEAENPLTDSERNQAKAIARGNATVQQTLQDLGQYELTVGPIRKLTVDSAQTTSFTGLTNTSRDGEKVGEEETFTLTVEDSNETDAVTIDRESEYVENEAVVRIRDSATDEVYYSATVDIESETVTDISDWHSDYP</sequence>
<accession>A0A2G1WEV2</accession>
<reference evidence="1 2" key="1">
    <citation type="journal article" date="2014" name="Front. Microbiol.">
        <title>Population and genomic analysis of the genus Halorubrum.</title>
        <authorList>
            <person name="Fullmer M.S."/>
            <person name="Soucy S.M."/>
            <person name="Swithers K.S."/>
            <person name="Makkay A.M."/>
            <person name="Wheeler R."/>
            <person name="Ventosa A."/>
            <person name="Gogarten J.P."/>
            <person name="Papke R.T."/>
        </authorList>
    </citation>
    <scope>NUCLEOTIDE SEQUENCE [LARGE SCALE GENOMIC DNA]</scope>
    <source>
        <strain evidence="1 2">C49</strain>
    </source>
</reference>
<name>A0A2G1WEV2_9EURY</name>
<comment type="caution">
    <text evidence="1">The sequence shown here is derived from an EMBL/GenBank/DDBJ whole genome shotgun (WGS) entry which is preliminary data.</text>
</comment>
<dbReference type="AlphaFoldDB" id="A0A2G1WEV2"/>
<gene>
    <name evidence="1" type="ORF">DJ69_16620</name>
</gene>
<dbReference type="OrthoDB" id="241820at2157"/>